<organism evidence="9 10">
    <name type="scientific">Actinobacillus porcitonsillarum</name>
    <dbReference type="NCBI Taxonomy" id="189834"/>
    <lineage>
        <taxon>Bacteria</taxon>
        <taxon>Pseudomonadati</taxon>
        <taxon>Pseudomonadota</taxon>
        <taxon>Gammaproteobacteria</taxon>
        <taxon>Pasteurellales</taxon>
        <taxon>Pasteurellaceae</taxon>
        <taxon>Actinobacillus</taxon>
    </lineage>
</organism>
<proteinExistence type="inferred from homology"/>
<comment type="subcellular location">
    <subcellularLocation>
        <location evidence="1">Cell inner membrane</location>
        <topology evidence="1">Multi-pass membrane protein</topology>
    </subcellularLocation>
    <subcellularLocation>
        <location evidence="8">Cell membrane</location>
        <topology evidence="8">Multi-pass membrane protein</topology>
    </subcellularLocation>
</comment>
<sequence length="350" mass="39741">MQKQIFSEQEIQPTSFQAKQEFTEEEVVIEEDNLESEYQSATAELIIEESLKPSRFWVRLLLAALALFTVAVIAQSIQWLYDSFQAHQWIDFAFAIVFFLVSLTGVGAIVNEWRKLVFLRKHQQNQQLSQQFWLEESASTSGEKTKAFCNQVLANLEHIPNIEQYQQRWLNQLEDGYNGKEVAYLFSENVLSPLDKQVKQLISKSATENAIIVAVSPLALVDVLMVAWRNIALVNKITRIYGMELGYFSRLKLFKMVLTNMVFAGATEIATDVGAEFFSQNLTAKLSLRAAQGIGVGLLTARLGIKAMEFCRPLAFQKNEKPKIAHLRQEILGAVKSTIFSKSMETEKIK</sequence>
<evidence type="ECO:0000256" key="6">
    <source>
        <dbReference type="ARBA" id="ARBA00022989"/>
    </source>
</evidence>
<evidence type="ECO:0000313" key="10">
    <source>
        <dbReference type="Proteomes" id="UP000244920"/>
    </source>
</evidence>
<keyword evidence="3 8" id="KW-1003">Cell membrane</keyword>
<evidence type="ECO:0000313" key="9">
    <source>
        <dbReference type="EMBL" id="AWI51276.1"/>
    </source>
</evidence>
<keyword evidence="10" id="KW-1185">Reference proteome</keyword>
<accession>A0A2U8FLD5</accession>
<keyword evidence="4" id="KW-0997">Cell inner membrane</keyword>
<dbReference type="KEGG" id="apor:DDU33_07160"/>
<dbReference type="InterPro" id="IPR006507">
    <property type="entry name" value="UPF0283"/>
</dbReference>
<dbReference type="Proteomes" id="UP000244920">
    <property type="component" value="Chromosome"/>
</dbReference>
<dbReference type="Pfam" id="PF05128">
    <property type="entry name" value="DUF697"/>
    <property type="match status" value="1"/>
</dbReference>
<gene>
    <name evidence="9" type="ORF">DDU33_07160</name>
</gene>
<reference evidence="10" key="1">
    <citation type="submission" date="2018-05" db="EMBL/GenBank/DDBJ databases">
        <title>Complete genome sequence of Actinobacillus porcitonsillarum reference strain 9953L55 (CCUG 46996).</title>
        <authorList>
            <person name="Dona V."/>
            <person name="Perreten V."/>
        </authorList>
    </citation>
    <scope>NUCLEOTIDE SEQUENCE [LARGE SCALE GENOMIC DNA]</scope>
    <source>
        <strain evidence="10">9953L55</strain>
    </source>
</reference>
<evidence type="ECO:0000256" key="8">
    <source>
        <dbReference type="HAMAP-Rule" id="MF_01085"/>
    </source>
</evidence>
<protein>
    <recommendedName>
        <fullName evidence="8">UPF0283 membrane protein DDU33_07160</fullName>
    </recommendedName>
</protein>
<evidence type="ECO:0000256" key="1">
    <source>
        <dbReference type="ARBA" id="ARBA00004429"/>
    </source>
</evidence>
<evidence type="ECO:0000256" key="4">
    <source>
        <dbReference type="ARBA" id="ARBA00022519"/>
    </source>
</evidence>
<name>A0A2U8FLD5_9PAST</name>
<dbReference type="InterPro" id="IPR021147">
    <property type="entry name" value="DUF697"/>
</dbReference>
<dbReference type="AlphaFoldDB" id="A0A2U8FLD5"/>
<dbReference type="RefSeq" id="WP_108924064.1">
    <property type="nucleotide sequence ID" value="NZ_CP029206.1"/>
</dbReference>
<evidence type="ECO:0000256" key="3">
    <source>
        <dbReference type="ARBA" id="ARBA00022475"/>
    </source>
</evidence>
<dbReference type="NCBIfam" id="TIGR01620">
    <property type="entry name" value="hyp_HI0043"/>
    <property type="match status" value="1"/>
</dbReference>
<dbReference type="GO" id="GO:0005886">
    <property type="term" value="C:plasma membrane"/>
    <property type="evidence" value="ECO:0007669"/>
    <property type="project" value="UniProtKB-SubCell"/>
</dbReference>
<keyword evidence="7 8" id="KW-0472">Membrane</keyword>
<feature type="transmembrane region" description="Helical" evidence="8">
    <location>
        <begin position="56"/>
        <end position="77"/>
    </location>
</feature>
<feature type="transmembrane region" description="Helical" evidence="8">
    <location>
        <begin position="89"/>
        <end position="110"/>
    </location>
</feature>
<dbReference type="HAMAP" id="MF_01085">
    <property type="entry name" value="UPF0283"/>
    <property type="match status" value="1"/>
</dbReference>
<evidence type="ECO:0000256" key="5">
    <source>
        <dbReference type="ARBA" id="ARBA00022692"/>
    </source>
</evidence>
<dbReference type="PANTHER" id="PTHR39342">
    <property type="entry name" value="UPF0283 MEMBRANE PROTEIN YCJF"/>
    <property type="match status" value="1"/>
</dbReference>
<dbReference type="EMBL" id="CP029206">
    <property type="protein sequence ID" value="AWI51276.1"/>
    <property type="molecule type" value="Genomic_DNA"/>
</dbReference>
<keyword evidence="5 8" id="KW-0812">Transmembrane</keyword>
<evidence type="ECO:0000256" key="2">
    <source>
        <dbReference type="ARBA" id="ARBA00008255"/>
    </source>
</evidence>
<evidence type="ECO:0000256" key="7">
    <source>
        <dbReference type="ARBA" id="ARBA00023136"/>
    </source>
</evidence>
<keyword evidence="6 8" id="KW-1133">Transmembrane helix</keyword>
<dbReference type="PANTHER" id="PTHR39342:SF1">
    <property type="entry name" value="UPF0283 MEMBRANE PROTEIN YCJF"/>
    <property type="match status" value="1"/>
</dbReference>
<feature type="transmembrane region" description="Helical" evidence="8">
    <location>
        <begin position="209"/>
        <end position="228"/>
    </location>
</feature>
<comment type="similarity">
    <text evidence="2 8">Belongs to the UPF0283 family.</text>
</comment>